<keyword evidence="2" id="KW-1185">Reference proteome</keyword>
<comment type="caution">
    <text evidence="1">The sequence shown here is derived from an EMBL/GenBank/DDBJ whole genome shotgun (WGS) entry which is preliminary data.</text>
</comment>
<dbReference type="RefSeq" id="WP_008048187.1">
    <property type="nucleotide sequence ID" value="NZ_CH724155.1"/>
</dbReference>
<organism evidence="1 2">
    <name type="scientific">Reinekea blandensis MED297</name>
    <dbReference type="NCBI Taxonomy" id="314283"/>
    <lineage>
        <taxon>Bacteria</taxon>
        <taxon>Pseudomonadati</taxon>
        <taxon>Pseudomonadota</taxon>
        <taxon>Gammaproteobacteria</taxon>
        <taxon>Oceanospirillales</taxon>
        <taxon>Saccharospirillaceae</taxon>
        <taxon>Reinekea</taxon>
    </lineage>
</organism>
<gene>
    <name evidence="1" type="ORF">MED297_05509</name>
</gene>
<dbReference type="Proteomes" id="UP000005953">
    <property type="component" value="Unassembled WGS sequence"/>
</dbReference>
<evidence type="ECO:0000313" key="1">
    <source>
        <dbReference type="EMBL" id="EAR07384.1"/>
    </source>
</evidence>
<dbReference type="EMBL" id="AAOE01000045">
    <property type="protein sequence ID" value="EAR07384.1"/>
    <property type="molecule type" value="Genomic_DNA"/>
</dbReference>
<dbReference type="HOGENOM" id="CLU_2966613_0_0_6"/>
<feature type="non-terminal residue" evidence="1">
    <location>
        <position position="1"/>
    </location>
</feature>
<reference evidence="1 2" key="1">
    <citation type="submission" date="2006-02" db="EMBL/GenBank/DDBJ databases">
        <authorList>
            <person name="Pinhassi J."/>
            <person name="Pedros-Alio C."/>
            <person name="Ferriera S."/>
            <person name="Johnson J."/>
            <person name="Kravitz S."/>
            <person name="Halpern A."/>
            <person name="Remington K."/>
            <person name="Beeson K."/>
            <person name="Tran B."/>
            <person name="Rogers Y.-H."/>
            <person name="Friedman R."/>
            <person name="Venter J.C."/>
        </authorList>
    </citation>
    <scope>NUCLEOTIDE SEQUENCE [LARGE SCALE GENOMIC DNA]</scope>
    <source>
        <strain evidence="1 2">MED297</strain>
    </source>
</reference>
<name>A4BKI5_9GAMM</name>
<sequence length="59" mass="6616">ALNELTQQGSKLGSPVLKRFISMDADEQPPWMGLRRVLKQGCRVCSVRPVLNATGHDYF</sequence>
<proteinExistence type="predicted"/>
<protein>
    <submittedName>
        <fullName evidence="1">Uncharacterized protein</fullName>
    </submittedName>
</protein>
<evidence type="ECO:0000313" key="2">
    <source>
        <dbReference type="Proteomes" id="UP000005953"/>
    </source>
</evidence>
<dbReference type="AlphaFoldDB" id="A4BKI5"/>
<accession>A4BKI5</accession>